<organism evidence="7 8">
    <name type="scientific">Fluctibacter halophilus</name>
    <dbReference type="NCBI Taxonomy" id="226011"/>
    <lineage>
        <taxon>Bacteria</taxon>
        <taxon>Pseudomonadati</taxon>
        <taxon>Pseudomonadota</taxon>
        <taxon>Gammaproteobacteria</taxon>
        <taxon>Alteromonadales</taxon>
        <taxon>Alteromonadaceae</taxon>
        <taxon>Fluctibacter</taxon>
    </lineage>
</organism>
<name>A0ABS8G3D7_9ALTE</name>
<dbReference type="EMBL" id="JAJEWP010000001">
    <property type="protein sequence ID" value="MCC2615043.1"/>
    <property type="molecule type" value="Genomic_DNA"/>
</dbReference>
<dbReference type="Pfam" id="PF25967">
    <property type="entry name" value="RND-MFP_C"/>
    <property type="match status" value="1"/>
</dbReference>
<accession>A0ABS8G3D7</accession>
<dbReference type="Gene3D" id="1.10.287.470">
    <property type="entry name" value="Helix hairpin bin"/>
    <property type="match status" value="1"/>
</dbReference>
<protein>
    <submittedName>
        <fullName evidence="7">Efflux RND transporter periplasmic adaptor subunit</fullName>
    </submittedName>
</protein>
<dbReference type="InterPro" id="IPR058792">
    <property type="entry name" value="Beta-barrel_RND_2"/>
</dbReference>
<dbReference type="Pfam" id="PF25954">
    <property type="entry name" value="Beta-barrel_RND_2"/>
    <property type="match status" value="1"/>
</dbReference>
<keyword evidence="2" id="KW-0175">Coiled coil</keyword>
<dbReference type="RefSeq" id="WP_229156956.1">
    <property type="nucleotide sequence ID" value="NZ_JAJEWP010000001.1"/>
</dbReference>
<evidence type="ECO:0000256" key="1">
    <source>
        <dbReference type="ARBA" id="ARBA00009477"/>
    </source>
</evidence>
<dbReference type="Proteomes" id="UP001520878">
    <property type="component" value="Unassembled WGS sequence"/>
</dbReference>
<keyword evidence="8" id="KW-1185">Reference proteome</keyword>
<dbReference type="InterPro" id="IPR006143">
    <property type="entry name" value="RND_pump_MFP"/>
</dbReference>
<evidence type="ECO:0000313" key="8">
    <source>
        <dbReference type="Proteomes" id="UP001520878"/>
    </source>
</evidence>
<feature type="domain" description="Multidrug resistance protein MdtA-like C-terminal permuted SH3" evidence="5">
    <location>
        <begin position="279"/>
        <end position="341"/>
    </location>
</feature>
<dbReference type="Gene3D" id="2.40.420.20">
    <property type="match status" value="1"/>
</dbReference>
<dbReference type="PANTHER" id="PTHR30469:SF20">
    <property type="entry name" value="EFFLUX RND TRANSPORTER PERIPLASMIC ADAPTOR SUBUNIT"/>
    <property type="match status" value="1"/>
</dbReference>
<keyword evidence="3" id="KW-0732">Signal</keyword>
<proteinExistence type="inferred from homology"/>
<dbReference type="Gene3D" id="2.40.30.170">
    <property type="match status" value="1"/>
</dbReference>
<feature type="coiled-coil region" evidence="2">
    <location>
        <begin position="118"/>
        <end position="152"/>
    </location>
</feature>
<evidence type="ECO:0000313" key="7">
    <source>
        <dbReference type="EMBL" id="MCC2615043.1"/>
    </source>
</evidence>
<reference evidence="7 8" key="1">
    <citation type="submission" date="2021-10" db="EMBL/GenBank/DDBJ databases">
        <title>Draft genome of Aestuariibacter halophilus JC2043.</title>
        <authorList>
            <person name="Emsley S.A."/>
            <person name="Pfannmuller K.M."/>
            <person name="Ushijima B."/>
            <person name="Saw J.H."/>
            <person name="Videau P."/>
        </authorList>
    </citation>
    <scope>NUCLEOTIDE SEQUENCE [LARGE SCALE GENOMIC DNA]</scope>
    <source>
        <strain evidence="7 8">JC2043</strain>
    </source>
</reference>
<evidence type="ECO:0000259" key="5">
    <source>
        <dbReference type="Pfam" id="PF25967"/>
    </source>
</evidence>
<dbReference type="PROSITE" id="PS51257">
    <property type="entry name" value="PROKAR_LIPOPROTEIN"/>
    <property type="match status" value="1"/>
</dbReference>
<dbReference type="InterPro" id="IPR058627">
    <property type="entry name" value="MdtA-like_C"/>
</dbReference>
<evidence type="ECO:0000256" key="2">
    <source>
        <dbReference type="SAM" id="Coils"/>
    </source>
</evidence>
<dbReference type="Gene3D" id="2.40.50.100">
    <property type="match status" value="1"/>
</dbReference>
<dbReference type="PANTHER" id="PTHR30469">
    <property type="entry name" value="MULTIDRUG RESISTANCE PROTEIN MDTA"/>
    <property type="match status" value="1"/>
</dbReference>
<dbReference type="InterPro" id="IPR058647">
    <property type="entry name" value="BSH_CzcB-like"/>
</dbReference>
<evidence type="ECO:0000259" key="6">
    <source>
        <dbReference type="Pfam" id="PF25973"/>
    </source>
</evidence>
<dbReference type="SUPFAM" id="SSF111369">
    <property type="entry name" value="HlyD-like secretion proteins"/>
    <property type="match status" value="1"/>
</dbReference>
<comment type="similarity">
    <text evidence="1">Belongs to the membrane fusion protein (MFP) (TC 8.A.1) family.</text>
</comment>
<dbReference type="NCBIfam" id="TIGR01730">
    <property type="entry name" value="RND_mfp"/>
    <property type="match status" value="1"/>
</dbReference>
<dbReference type="Pfam" id="PF25973">
    <property type="entry name" value="BSH_CzcB"/>
    <property type="match status" value="1"/>
</dbReference>
<feature type="signal peptide" evidence="3">
    <location>
        <begin position="1"/>
        <end position="20"/>
    </location>
</feature>
<evidence type="ECO:0000256" key="3">
    <source>
        <dbReference type="SAM" id="SignalP"/>
    </source>
</evidence>
<comment type="caution">
    <text evidence="7">The sequence shown here is derived from an EMBL/GenBank/DDBJ whole genome shotgun (WGS) entry which is preliminary data.</text>
</comment>
<gene>
    <name evidence="7" type="ORF">LJ739_02150</name>
</gene>
<sequence length="357" mass="38992">MMLKRPLPLLMIVSAALLSACSKVEHPEPATTPRLVKTLTLNERSVADWREFPGVVEAAQTADLGFRVPGTLASIKVKEGERVSAGDVLAMLDDTDYQIQLDSRRAEFEQADADYQRAKNLIKQNLIAKADFDKLEAQQASAKAALTSAEQNVKYTVLKAPFDGRVARRHVDNFEDVSTMQPIVTLQDVGALHIKVDIPETVMIHLKEDADAKVFASFDALSDKQYPLALQAVATEADPGSRTFAVTFNMPQVPELNILPGMSVTVRGTQQDSNLQQRIVVPTQTVVETNTGRYVYLVTDIQDDRGTVVAAPVTTGQVTEQGIVILEGLKAGDRIVTAGMSKMSDGITVRVSEEWSQ</sequence>
<feature type="domain" description="CzcB-like barrel-sandwich hybrid" evidence="6">
    <location>
        <begin position="61"/>
        <end position="188"/>
    </location>
</feature>
<evidence type="ECO:0000259" key="4">
    <source>
        <dbReference type="Pfam" id="PF25954"/>
    </source>
</evidence>
<feature type="domain" description="CusB-like beta-barrel" evidence="4">
    <location>
        <begin position="194"/>
        <end position="270"/>
    </location>
</feature>
<feature type="chain" id="PRO_5046667897" evidence="3">
    <location>
        <begin position="21"/>
        <end position="357"/>
    </location>
</feature>